<dbReference type="InterPro" id="IPR054545">
    <property type="entry name" value="ApeI-like"/>
</dbReference>
<dbReference type="KEGG" id="dps:DP1842"/>
<dbReference type="SUPFAM" id="SSF54637">
    <property type="entry name" value="Thioesterase/thiol ester dehydrase-isomerase"/>
    <property type="match status" value="1"/>
</dbReference>
<feature type="domain" description="ApeI dehydratase-like" evidence="1">
    <location>
        <begin position="35"/>
        <end position="129"/>
    </location>
</feature>
<name>Q6AM54_DESPS</name>
<dbReference type="AlphaFoldDB" id="Q6AM54"/>
<evidence type="ECO:0000313" key="3">
    <source>
        <dbReference type="Proteomes" id="UP000000602"/>
    </source>
</evidence>
<evidence type="ECO:0000259" key="1">
    <source>
        <dbReference type="Pfam" id="PF22818"/>
    </source>
</evidence>
<evidence type="ECO:0000313" key="2">
    <source>
        <dbReference type="EMBL" id="CAG36571.1"/>
    </source>
</evidence>
<sequence>MPMTPSEKTYTPIYASLKDCCLSSALKELKEGAVQARASFVFPETFSAFAGHFPDHSVLPAVVQLTTVRHISEQALGFALQLRAYGRIKFSGAILPGEEVEIEVRLTPEEELYHGEFTVKKEGKSVSNGSCDFSKS</sequence>
<proteinExistence type="predicted"/>
<protein>
    <recommendedName>
        <fullName evidence="1">ApeI dehydratase-like domain-containing protein</fullName>
    </recommendedName>
</protein>
<dbReference type="EMBL" id="CR522870">
    <property type="protein sequence ID" value="CAG36571.1"/>
    <property type="molecule type" value="Genomic_DNA"/>
</dbReference>
<organism evidence="2 3">
    <name type="scientific">Desulfotalea psychrophila (strain LSv54 / DSM 12343)</name>
    <dbReference type="NCBI Taxonomy" id="177439"/>
    <lineage>
        <taxon>Bacteria</taxon>
        <taxon>Pseudomonadati</taxon>
        <taxon>Thermodesulfobacteriota</taxon>
        <taxon>Desulfobulbia</taxon>
        <taxon>Desulfobulbales</taxon>
        <taxon>Desulfocapsaceae</taxon>
        <taxon>Desulfotalea</taxon>
    </lineage>
</organism>
<dbReference type="Pfam" id="PF22818">
    <property type="entry name" value="ApeI-like"/>
    <property type="match status" value="1"/>
</dbReference>
<reference evidence="3" key="1">
    <citation type="journal article" date="2004" name="Environ. Microbiol.">
        <title>The genome of Desulfotalea psychrophila, a sulfate-reducing bacterium from permanently cold Arctic sediments.</title>
        <authorList>
            <person name="Rabus R."/>
            <person name="Ruepp A."/>
            <person name="Frickey T."/>
            <person name="Rattei T."/>
            <person name="Fartmann B."/>
            <person name="Stark M."/>
            <person name="Bauer M."/>
            <person name="Zibat A."/>
            <person name="Lombardot T."/>
            <person name="Becker I."/>
            <person name="Amann J."/>
            <person name="Gellner K."/>
            <person name="Teeling H."/>
            <person name="Leuschner W.D."/>
            <person name="Gloeckner F.-O."/>
            <person name="Lupas A.N."/>
            <person name="Amann R."/>
            <person name="Klenk H.-P."/>
        </authorList>
    </citation>
    <scope>NUCLEOTIDE SEQUENCE [LARGE SCALE GENOMIC DNA]</scope>
    <source>
        <strain evidence="3">DSM 12343 / LSv54</strain>
    </source>
</reference>
<dbReference type="HOGENOM" id="CLU_155112_0_0_7"/>
<dbReference type="Gene3D" id="3.10.129.10">
    <property type="entry name" value="Hotdog Thioesterase"/>
    <property type="match status" value="1"/>
</dbReference>
<dbReference type="STRING" id="177439.DP1842"/>
<dbReference type="Proteomes" id="UP000000602">
    <property type="component" value="Chromosome"/>
</dbReference>
<keyword evidence="3" id="KW-1185">Reference proteome</keyword>
<accession>Q6AM54</accession>
<dbReference type="eggNOG" id="COG0764">
    <property type="taxonomic scope" value="Bacteria"/>
</dbReference>
<dbReference type="InterPro" id="IPR029069">
    <property type="entry name" value="HotDog_dom_sf"/>
</dbReference>
<gene>
    <name evidence="2" type="ordered locus">DP1842</name>
</gene>